<sequence length="551" mass="60362">MSALVSVSNLSLTVGQGGRQIVSGVSFEVAPGEMVGIVGESGSGKTQAARAIMGLTPAPLVVAGGAILFEGVDVTRADPAVLRKLRGARIGMVFQEPMTSLNPSMPIGRQLDEGLKLHRRSLSTAARRERILEMLRRVGISDPNAAMDAWPHEFSGGMRQRMMLASVMLLEPALLIADEPTTALDAVVQRDVLELMVDLTREHNTAVLMISHDLPMVARYTERMVVMQHGKVLEAGTTAGILERPQHPYTRKLLEAMPRRLPARKLTQDAPIVEVRNLVVDYAGHQRLFSRTGAKRALNGIDLHVRPREVVAVVGGSGSGKTTLGRAIAGLLAPTSGQLLFRNQPVDRRSAAWRDYRLNCQMVFQDPYSSLDPRMTIGQLVGEGLRMVNDLSAVDKRRRVDEVLAEVGLGSEYAKRYPHEMSGGQRQRVAIARAIVRRPAFVIADEPVSALDVTVRAQVLDLFADLQERHGFSCLFISHDLGVVEQVADRVVVMRNGGIVEQGTRDAVFDRPQEDYTRSLLQAIPALESTESGGVRLRWRLDGQEPMRAIA</sequence>
<dbReference type="InterPro" id="IPR050319">
    <property type="entry name" value="ABC_transp_ATP-bind"/>
</dbReference>
<name>A0A6S7EBL7_9BURK</name>
<dbReference type="FunFam" id="3.40.50.300:FF:000016">
    <property type="entry name" value="Oligopeptide ABC transporter ATP-binding component"/>
    <property type="match status" value="1"/>
</dbReference>
<keyword evidence="4" id="KW-0547">Nucleotide-binding</keyword>
<proteinExistence type="inferred from homology"/>
<dbReference type="AlphaFoldDB" id="A0A6S7EBL7"/>
<evidence type="ECO:0000313" key="7">
    <source>
        <dbReference type="EMBL" id="CAB3905468.1"/>
    </source>
</evidence>
<dbReference type="SMART" id="SM00382">
    <property type="entry name" value="AAA"/>
    <property type="match status" value="2"/>
</dbReference>
<dbReference type="InterPro" id="IPR013563">
    <property type="entry name" value="Oligopep_ABC_C"/>
</dbReference>
<evidence type="ECO:0000256" key="4">
    <source>
        <dbReference type="ARBA" id="ARBA00022741"/>
    </source>
</evidence>
<dbReference type="InterPro" id="IPR003593">
    <property type="entry name" value="AAA+_ATPase"/>
</dbReference>
<dbReference type="Gene3D" id="3.40.50.300">
    <property type="entry name" value="P-loop containing nucleotide triphosphate hydrolases"/>
    <property type="match status" value="2"/>
</dbReference>
<dbReference type="Pfam" id="PF00005">
    <property type="entry name" value="ABC_tran"/>
    <property type="match status" value="2"/>
</dbReference>
<keyword evidence="3" id="KW-0472">Membrane</keyword>
<dbReference type="PANTHER" id="PTHR43776:SF7">
    <property type="entry name" value="D,D-DIPEPTIDE TRANSPORT ATP-BINDING PROTEIN DDPF-RELATED"/>
    <property type="match status" value="1"/>
</dbReference>
<dbReference type="GO" id="GO:0016887">
    <property type="term" value="F:ATP hydrolysis activity"/>
    <property type="evidence" value="ECO:0007669"/>
    <property type="project" value="InterPro"/>
</dbReference>
<dbReference type="GO" id="GO:0055085">
    <property type="term" value="P:transmembrane transport"/>
    <property type="evidence" value="ECO:0007669"/>
    <property type="project" value="UniProtKB-ARBA"/>
</dbReference>
<dbReference type="NCBIfam" id="NF007739">
    <property type="entry name" value="PRK10419.1"/>
    <property type="match status" value="2"/>
</dbReference>
<dbReference type="Pfam" id="PF08352">
    <property type="entry name" value="oligo_HPY"/>
    <property type="match status" value="2"/>
</dbReference>
<keyword evidence="3" id="KW-1003">Cell membrane</keyword>
<gene>
    <name evidence="7" type="primary">gsiA_6</name>
    <name evidence="7" type="ORF">LMG1861_04525</name>
</gene>
<feature type="domain" description="ABC transporter" evidence="6">
    <location>
        <begin position="273"/>
        <end position="521"/>
    </location>
</feature>
<dbReference type="GO" id="GO:0015833">
    <property type="term" value="P:peptide transport"/>
    <property type="evidence" value="ECO:0007669"/>
    <property type="project" value="InterPro"/>
</dbReference>
<evidence type="ECO:0000259" key="6">
    <source>
        <dbReference type="PROSITE" id="PS50893"/>
    </source>
</evidence>
<dbReference type="SUPFAM" id="SSF52540">
    <property type="entry name" value="P-loop containing nucleoside triphosphate hydrolases"/>
    <property type="match status" value="2"/>
</dbReference>
<dbReference type="EMBL" id="CADILD010000003">
    <property type="protein sequence ID" value="CAB3905468.1"/>
    <property type="molecule type" value="Genomic_DNA"/>
</dbReference>
<dbReference type="RefSeq" id="WP_175129627.1">
    <property type="nucleotide sequence ID" value="NZ_CADILD010000003.1"/>
</dbReference>
<reference evidence="7 8" key="1">
    <citation type="submission" date="2020-04" db="EMBL/GenBank/DDBJ databases">
        <authorList>
            <person name="De Canck E."/>
        </authorList>
    </citation>
    <scope>NUCLEOTIDE SEQUENCE [LARGE SCALE GENOMIC DNA]</scope>
    <source>
        <strain evidence="7 8">LMG 1861</strain>
    </source>
</reference>
<dbReference type="InterPro" id="IPR017871">
    <property type="entry name" value="ABC_transporter-like_CS"/>
</dbReference>
<evidence type="ECO:0000256" key="2">
    <source>
        <dbReference type="ARBA" id="ARBA00022448"/>
    </source>
</evidence>
<dbReference type="PANTHER" id="PTHR43776">
    <property type="entry name" value="TRANSPORT ATP-BINDING PROTEIN"/>
    <property type="match status" value="1"/>
</dbReference>
<keyword evidence="2" id="KW-0813">Transport</keyword>
<dbReference type="PROSITE" id="PS50893">
    <property type="entry name" value="ABC_TRANSPORTER_2"/>
    <property type="match status" value="2"/>
</dbReference>
<feature type="domain" description="ABC transporter" evidence="6">
    <location>
        <begin position="5"/>
        <end position="254"/>
    </location>
</feature>
<evidence type="ECO:0000256" key="1">
    <source>
        <dbReference type="ARBA" id="ARBA00005417"/>
    </source>
</evidence>
<keyword evidence="5 7" id="KW-0067">ATP-binding</keyword>
<dbReference type="NCBIfam" id="NF008453">
    <property type="entry name" value="PRK11308.1"/>
    <property type="match status" value="2"/>
</dbReference>
<dbReference type="CDD" id="cd03257">
    <property type="entry name" value="ABC_NikE_OppD_transporters"/>
    <property type="match status" value="2"/>
</dbReference>
<accession>A0A6S7EBL7</accession>
<dbReference type="Proteomes" id="UP000494105">
    <property type="component" value="Unassembled WGS sequence"/>
</dbReference>
<organism evidence="7 8">
    <name type="scientific">Achromobacter piechaudii</name>
    <dbReference type="NCBI Taxonomy" id="72556"/>
    <lineage>
        <taxon>Bacteria</taxon>
        <taxon>Pseudomonadati</taxon>
        <taxon>Pseudomonadota</taxon>
        <taxon>Betaproteobacteria</taxon>
        <taxon>Burkholderiales</taxon>
        <taxon>Alcaligenaceae</taxon>
        <taxon>Achromobacter</taxon>
    </lineage>
</organism>
<dbReference type="PROSITE" id="PS00211">
    <property type="entry name" value="ABC_TRANSPORTER_1"/>
    <property type="match status" value="2"/>
</dbReference>
<dbReference type="InterPro" id="IPR003439">
    <property type="entry name" value="ABC_transporter-like_ATP-bd"/>
</dbReference>
<protein>
    <submittedName>
        <fullName evidence="7">Glutathione import ATP-binding protein GsiA</fullName>
    </submittedName>
</protein>
<evidence type="ECO:0000256" key="5">
    <source>
        <dbReference type="ARBA" id="ARBA00022840"/>
    </source>
</evidence>
<dbReference type="GO" id="GO:0005524">
    <property type="term" value="F:ATP binding"/>
    <property type="evidence" value="ECO:0007669"/>
    <property type="project" value="UniProtKB-KW"/>
</dbReference>
<comment type="similarity">
    <text evidence="1">Belongs to the ABC transporter superfamily.</text>
</comment>
<dbReference type="InterPro" id="IPR027417">
    <property type="entry name" value="P-loop_NTPase"/>
</dbReference>
<evidence type="ECO:0000256" key="3">
    <source>
        <dbReference type="ARBA" id="ARBA00022475"/>
    </source>
</evidence>
<evidence type="ECO:0000313" key="8">
    <source>
        <dbReference type="Proteomes" id="UP000494105"/>
    </source>
</evidence>